<dbReference type="OrthoDB" id="689350at2759"/>
<gene>
    <name evidence="2" type="ORF">KC19_8G114900</name>
</gene>
<dbReference type="Gene3D" id="3.30.70.100">
    <property type="match status" value="1"/>
</dbReference>
<name>A0A8T0GXT3_CERPU</name>
<dbReference type="AlphaFoldDB" id="A0A8T0GXT3"/>
<comment type="caution">
    <text evidence="2">The sequence shown here is derived from an EMBL/GenBank/DDBJ whole genome shotgun (WGS) entry which is preliminary data.</text>
</comment>
<accession>A0A8T0GXT3</accession>
<dbReference type="GO" id="GO:0046872">
    <property type="term" value="F:metal ion binding"/>
    <property type="evidence" value="ECO:0007669"/>
    <property type="project" value="InterPro"/>
</dbReference>
<feature type="region of interest" description="Disordered" evidence="1">
    <location>
        <begin position="105"/>
        <end position="153"/>
    </location>
</feature>
<evidence type="ECO:0000313" key="3">
    <source>
        <dbReference type="Proteomes" id="UP000822688"/>
    </source>
</evidence>
<evidence type="ECO:0000313" key="2">
    <source>
        <dbReference type="EMBL" id="KAG0564496.1"/>
    </source>
</evidence>
<keyword evidence="3" id="KW-1185">Reference proteome</keyword>
<proteinExistence type="predicted"/>
<protein>
    <recommendedName>
        <fullName evidence="4">HMA domain-containing protein</fullName>
    </recommendedName>
</protein>
<sequence>MAEYNQYPIYVKEAKDIPDWMKSSQNWQNAVPVDKLQKHQLKVKMCCAKCEEKVVEEIREVHGVFDVRGERFNSKVVVVSMPPPNNLNEHEVLRRARKVDKKARFVDLDAKEKPKTEEQKKKEAEEAKKKKEEEEKKKKEAEEKKKREEALKKEHEAALANVITWRPPMVPPQWGGPYYPPAPLPQGYYPGEYFFREFTARQKEEEEKKKKEAEEKKKKEEEEKKKAKEAEEMKKKEQEAAASIAGYMWNPNGLPWGGPYYPPQPYPYYPEDLQEPRPSQWYAPRYQYPPLPFQKERDEYSRPYFYY</sequence>
<feature type="region of interest" description="Disordered" evidence="1">
    <location>
        <begin position="204"/>
        <end position="237"/>
    </location>
</feature>
<reference evidence="2" key="1">
    <citation type="submission" date="2020-06" db="EMBL/GenBank/DDBJ databases">
        <title>WGS assembly of Ceratodon purpureus strain R40.</title>
        <authorList>
            <person name="Carey S.B."/>
            <person name="Jenkins J."/>
            <person name="Shu S."/>
            <person name="Lovell J.T."/>
            <person name="Sreedasyam A."/>
            <person name="Maumus F."/>
            <person name="Tiley G.P."/>
            <person name="Fernandez-Pozo N."/>
            <person name="Barry K."/>
            <person name="Chen C."/>
            <person name="Wang M."/>
            <person name="Lipzen A."/>
            <person name="Daum C."/>
            <person name="Saski C.A."/>
            <person name="Payton A.C."/>
            <person name="Mcbreen J.C."/>
            <person name="Conrad R.E."/>
            <person name="Kollar L.M."/>
            <person name="Olsson S."/>
            <person name="Huttunen S."/>
            <person name="Landis J.B."/>
            <person name="Wickett N.J."/>
            <person name="Johnson M.G."/>
            <person name="Rensing S.A."/>
            <person name="Grimwood J."/>
            <person name="Schmutz J."/>
            <person name="Mcdaniel S.F."/>
        </authorList>
    </citation>
    <scope>NUCLEOTIDE SEQUENCE</scope>
    <source>
        <strain evidence="2">R40</strain>
    </source>
</reference>
<dbReference type="SUPFAM" id="SSF55008">
    <property type="entry name" value="HMA, heavy metal-associated domain"/>
    <property type="match status" value="1"/>
</dbReference>
<dbReference type="EMBL" id="CM026429">
    <property type="protein sequence ID" value="KAG0564496.1"/>
    <property type="molecule type" value="Genomic_DNA"/>
</dbReference>
<organism evidence="2 3">
    <name type="scientific">Ceratodon purpureus</name>
    <name type="common">Fire moss</name>
    <name type="synonym">Dicranum purpureum</name>
    <dbReference type="NCBI Taxonomy" id="3225"/>
    <lineage>
        <taxon>Eukaryota</taxon>
        <taxon>Viridiplantae</taxon>
        <taxon>Streptophyta</taxon>
        <taxon>Embryophyta</taxon>
        <taxon>Bryophyta</taxon>
        <taxon>Bryophytina</taxon>
        <taxon>Bryopsida</taxon>
        <taxon>Dicranidae</taxon>
        <taxon>Pseudoditrichales</taxon>
        <taxon>Ditrichaceae</taxon>
        <taxon>Ceratodon</taxon>
    </lineage>
</organism>
<evidence type="ECO:0008006" key="4">
    <source>
        <dbReference type="Google" id="ProtNLM"/>
    </source>
</evidence>
<dbReference type="InterPro" id="IPR036163">
    <property type="entry name" value="HMA_dom_sf"/>
</dbReference>
<evidence type="ECO:0000256" key="1">
    <source>
        <dbReference type="SAM" id="MobiDB-lite"/>
    </source>
</evidence>
<dbReference type="Proteomes" id="UP000822688">
    <property type="component" value="Chromosome 8"/>
</dbReference>